<dbReference type="EMBL" id="SOCP01000024">
    <property type="protein sequence ID" value="TDV40069.1"/>
    <property type="molecule type" value="Genomic_DNA"/>
</dbReference>
<gene>
    <name evidence="1" type="ORF">CLV71_12486</name>
</gene>
<evidence type="ECO:0000313" key="1">
    <source>
        <dbReference type="EMBL" id="TDV40069.1"/>
    </source>
</evidence>
<accession>A0A4R7UTU9</accession>
<dbReference type="AlphaFoldDB" id="A0A4R7UTU9"/>
<evidence type="ECO:0000313" key="2">
    <source>
        <dbReference type="Proteomes" id="UP000294927"/>
    </source>
</evidence>
<dbReference type="GO" id="GO:0003677">
    <property type="term" value="F:DNA binding"/>
    <property type="evidence" value="ECO:0007669"/>
    <property type="project" value="UniProtKB-KW"/>
</dbReference>
<keyword evidence="1" id="KW-0238">DNA-binding</keyword>
<proteinExistence type="predicted"/>
<reference evidence="1 2" key="1">
    <citation type="submission" date="2019-03" db="EMBL/GenBank/DDBJ databases">
        <title>Genomic Encyclopedia of Archaeal and Bacterial Type Strains, Phase II (KMG-II): from individual species to whole genera.</title>
        <authorList>
            <person name="Goeker M."/>
        </authorList>
    </citation>
    <scope>NUCLEOTIDE SEQUENCE [LARGE SCALE GENOMIC DNA]</scope>
    <source>
        <strain evidence="1 2">DSM 45499</strain>
    </source>
</reference>
<dbReference type="InterPro" id="IPR036894">
    <property type="entry name" value="YbaB-like_sf"/>
</dbReference>
<sequence length="128" mass="13949">MERSTTELTGRFAEYQRLAEQVMAIRDGIDDIRGTGYSDDGLVTAVVGGRGRLLELEIDPRIYRERNATELAAKVVAAVREAAAEAEKAATTIAEKTLPQTRGGEDVDPVFDPVMRLLGDAQKLEGRS</sequence>
<keyword evidence="2" id="KW-1185">Reference proteome</keyword>
<dbReference type="SUPFAM" id="SSF82607">
    <property type="entry name" value="YbaB-like"/>
    <property type="match status" value="1"/>
</dbReference>
<comment type="caution">
    <text evidence="1">The sequence shown here is derived from an EMBL/GenBank/DDBJ whole genome shotgun (WGS) entry which is preliminary data.</text>
</comment>
<dbReference type="Proteomes" id="UP000294927">
    <property type="component" value="Unassembled WGS sequence"/>
</dbReference>
<dbReference type="Pfam" id="PF02575">
    <property type="entry name" value="YbaB_DNA_bd"/>
    <property type="match status" value="1"/>
</dbReference>
<protein>
    <submittedName>
        <fullName evidence="1">DNA-binding protein YbaB</fullName>
    </submittedName>
</protein>
<name>A0A4R7UTU9_9PSEU</name>
<organism evidence="1 2">
    <name type="scientific">Actinophytocola oryzae</name>
    <dbReference type="NCBI Taxonomy" id="502181"/>
    <lineage>
        <taxon>Bacteria</taxon>
        <taxon>Bacillati</taxon>
        <taxon>Actinomycetota</taxon>
        <taxon>Actinomycetes</taxon>
        <taxon>Pseudonocardiales</taxon>
        <taxon>Pseudonocardiaceae</taxon>
    </lineage>
</organism>
<dbReference type="InterPro" id="IPR004401">
    <property type="entry name" value="YbaB/EbfC"/>
</dbReference>
<dbReference type="RefSeq" id="WP_166664476.1">
    <property type="nucleotide sequence ID" value="NZ_SOCP01000024.1"/>
</dbReference>
<dbReference type="Gene3D" id="3.30.1310.10">
    <property type="entry name" value="Nucleoid-associated protein YbaB-like domain"/>
    <property type="match status" value="1"/>
</dbReference>